<dbReference type="KEGG" id="msd:MYSTI_06000"/>
<sequence length="337" mass="35945">MSFHLRTLLTVSIAHGYYAGACTDLGFVLPSETAKLLEGGRLVARVREGVLHVLFDADPQGAPLVSLAGKTLRVGLKQLNPQFGNITAGLPGGATLSHQVNDPVGQLSAPTQATFVGQVFSHALTDAERPVTVSVDDAAGNTLRTQTVTEEDDRASVSFDLTGLPPGALTLTETSGLETVTTACYLDPELQQEGAFAILELRIDPGFYTAPPTFTVAYAARQETLKYYLVADNYTQAEANLLSVTDTGFTEDSRPQLVFTRVSSQDFTPADLPAGLLGGSNAQVVLFKSQALVPRRQQARRKVQLVRTSTGDVLIDHLPQPGADSPHADVIIHVLKP</sequence>
<dbReference type="OrthoDB" id="5510403at2"/>
<gene>
    <name evidence="1" type="ordered locus">MYSTI_06000</name>
</gene>
<name>L7UGX9_MYXSD</name>
<dbReference type="EMBL" id="CP004025">
    <property type="protein sequence ID" value="AGC47273.1"/>
    <property type="molecule type" value="Genomic_DNA"/>
</dbReference>
<proteinExistence type="predicted"/>
<dbReference type="RefSeq" id="WP_015351528.1">
    <property type="nucleotide sequence ID" value="NC_020126.1"/>
</dbReference>
<protein>
    <submittedName>
        <fullName evidence="1">Uncharacterized protein</fullName>
    </submittedName>
</protein>
<dbReference type="eggNOG" id="ENOG502ZCGF">
    <property type="taxonomic scope" value="Bacteria"/>
</dbReference>
<dbReference type="Proteomes" id="UP000011131">
    <property type="component" value="Chromosome"/>
</dbReference>
<reference evidence="1 2" key="1">
    <citation type="journal article" date="2013" name="Genome Announc.">
        <title>Complete genome sequence of Myxococcus stipitatus strain DSM 14675, a fruiting myxobacterium.</title>
        <authorList>
            <person name="Huntley S."/>
            <person name="Kneip S."/>
            <person name="Treuner-Lange A."/>
            <person name="Sogaard-Andersen L."/>
        </authorList>
    </citation>
    <scope>NUCLEOTIDE SEQUENCE [LARGE SCALE GENOMIC DNA]</scope>
    <source>
        <strain evidence="2">DSM 14675 / JCM 12634 / Mx s8</strain>
    </source>
</reference>
<dbReference type="PATRIC" id="fig|1278073.3.peg.6083"/>
<dbReference type="STRING" id="1278073.MYSTI_06000"/>
<accession>L7UGX9</accession>
<dbReference type="AlphaFoldDB" id="L7UGX9"/>
<evidence type="ECO:0000313" key="1">
    <source>
        <dbReference type="EMBL" id="AGC47273.1"/>
    </source>
</evidence>
<keyword evidence="2" id="KW-1185">Reference proteome</keyword>
<dbReference type="HOGENOM" id="CLU_836062_0_0_7"/>
<organism evidence="1 2">
    <name type="scientific">Myxococcus stipitatus (strain DSM 14675 / JCM 12634 / Mx s8)</name>
    <dbReference type="NCBI Taxonomy" id="1278073"/>
    <lineage>
        <taxon>Bacteria</taxon>
        <taxon>Pseudomonadati</taxon>
        <taxon>Myxococcota</taxon>
        <taxon>Myxococcia</taxon>
        <taxon>Myxococcales</taxon>
        <taxon>Cystobacterineae</taxon>
        <taxon>Myxococcaceae</taxon>
        <taxon>Myxococcus</taxon>
    </lineage>
</organism>
<evidence type="ECO:0000313" key="2">
    <source>
        <dbReference type="Proteomes" id="UP000011131"/>
    </source>
</evidence>